<dbReference type="SUPFAM" id="SSF54523">
    <property type="entry name" value="Pili subunits"/>
    <property type="match status" value="1"/>
</dbReference>
<dbReference type="Pfam" id="PF07963">
    <property type="entry name" value="N_methyl"/>
    <property type="match status" value="1"/>
</dbReference>
<dbReference type="InterPro" id="IPR012902">
    <property type="entry name" value="N_methyl_site"/>
</dbReference>
<feature type="transmembrane region" description="Helical" evidence="2">
    <location>
        <begin position="12"/>
        <end position="36"/>
    </location>
</feature>
<comment type="caution">
    <text evidence="3">The sequence shown here is derived from an EMBL/GenBank/DDBJ whole genome shotgun (WGS) entry which is preliminary data.</text>
</comment>
<dbReference type="InterPro" id="IPR045584">
    <property type="entry name" value="Pilin-like"/>
</dbReference>
<evidence type="ECO:0000313" key="3">
    <source>
        <dbReference type="EMBL" id="CBI05230.1"/>
    </source>
</evidence>
<protein>
    <submittedName>
        <fullName evidence="3">Putative fimbrial protein (Pilin) pilA-like (Modular protein)</fullName>
    </submittedName>
</protein>
<dbReference type="NCBIfam" id="TIGR02532">
    <property type="entry name" value="IV_pilin_GFxxxE"/>
    <property type="match status" value="1"/>
</dbReference>
<dbReference type="EMBL" id="CABP01000105">
    <property type="protein sequence ID" value="CBI05230.1"/>
    <property type="molecule type" value="Genomic_DNA"/>
</dbReference>
<dbReference type="GO" id="GO:0043107">
    <property type="term" value="P:type IV pilus-dependent motility"/>
    <property type="evidence" value="ECO:0007669"/>
    <property type="project" value="TreeGrafter"/>
</dbReference>
<dbReference type="GO" id="GO:0044096">
    <property type="term" value="C:type IV pilus"/>
    <property type="evidence" value="ECO:0007669"/>
    <property type="project" value="TreeGrafter"/>
</dbReference>
<dbReference type="PROSITE" id="PS00409">
    <property type="entry name" value="PROKAR_NTER_METHYL"/>
    <property type="match status" value="1"/>
</dbReference>
<dbReference type="Gene3D" id="3.30.700.10">
    <property type="entry name" value="Glycoprotein, Type 4 Pilin"/>
    <property type="match status" value="1"/>
</dbReference>
<name>E6QDF4_9ZZZZ</name>
<reference evidence="3" key="1">
    <citation type="submission" date="2009-10" db="EMBL/GenBank/DDBJ databases">
        <title>Diversity of trophic interactions inside an arsenic-rich microbial ecosystem.</title>
        <authorList>
            <person name="Bertin P.N."/>
            <person name="Heinrich-Salmeron A."/>
            <person name="Pelletier E."/>
            <person name="Goulhen-Chollet F."/>
            <person name="Arsene-Ploetze F."/>
            <person name="Gallien S."/>
            <person name="Calteau A."/>
            <person name="Vallenet D."/>
            <person name="Casiot C."/>
            <person name="Chane-Woon-Ming B."/>
            <person name="Giloteaux L."/>
            <person name="Barakat M."/>
            <person name="Bonnefoy V."/>
            <person name="Bruneel O."/>
            <person name="Chandler M."/>
            <person name="Cleiss J."/>
            <person name="Duran R."/>
            <person name="Elbaz-Poulichet F."/>
            <person name="Fonknechten N."/>
            <person name="Lauga B."/>
            <person name="Mornico D."/>
            <person name="Ortet P."/>
            <person name="Schaeffer C."/>
            <person name="Siguier P."/>
            <person name="Alexander Thil Smith A."/>
            <person name="Van Dorsselaer A."/>
            <person name="Weissenbach J."/>
            <person name="Medigue C."/>
            <person name="Le Paslier D."/>
        </authorList>
    </citation>
    <scope>NUCLEOTIDE SEQUENCE</scope>
</reference>
<keyword evidence="2" id="KW-1133">Transmembrane helix</keyword>
<gene>
    <name evidence="3" type="ORF">CARN5_1259</name>
</gene>
<keyword evidence="1" id="KW-0488">Methylation</keyword>
<evidence type="ECO:0000256" key="2">
    <source>
        <dbReference type="SAM" id="Phobius"/>
    </source>
</evidence>
<organism evidence="3">
    <name type="scientific">mine drainage metagenome</name>
    <dbReference type="NCBI Taxonomy" id="410659"/>
    <lineage>
        <taxon>unclassified sequences</taxon>
        <taxon>metagenomes</taxon>
        <taxon>ecological metagenomes</taxon>
    </lineage>
</organism>
<keyword evidence="2" id="KW-0812">Transmembrane</keyword>
<evidence type="ECO:0000256" key="1">
    <source>
        <dbReference type="ARBA" id="ARBA00022481"/>
    </source>
</evidence>
<sequence>MSKFVEKAQASAEAGFTLIELMIVIAIIGILAAIAIPQYEKYIVTAKAQDVAQNFHQAVTASAAAVAAASAGQITDVSSTISGTLNGNTANPAGASYGTAYATGGAQPATCGQVGVTSTGGISGLIGPTTTAVSVWASTTGCPASLATAVANAISGEGYASVASTITSPGVSGITIGPNGTIYN</sequence>
<keyword evidence="2" id="KW-0472">Membrane</keyword>
<accession>E6QDF4</accession>
<dbReference type="AlphaFoldDB" id="E6QDF4"/>
<dbReference type="PANTHER" id="PTHR30093">
    <property type="entry name" value="GENERAL SECRETION PATHWAY PROTEIN G"/>
    <property type="match status" value="1"/>
</dbReference>
<dbReference type="PANTHER" id="PTHR30093:SF34">
    <property type="entry name" value="PREPILIN PEPTIDASE-DEPENDENT PROTEIN D"/>
    <property type="match status" value="1"/>
</dbReference>
<proteinExistence type="predicted"/>